<dbReference type="Pfam" id="PF00905">
    <property type="entry name" value="Transpeptidase"/>
    <property type="match status" value="1"/>
</dbReference>
<feature type="signal peptide" evidence="8">
    <location>
        <begin position="1"/>
        <end position="22"/>
    </location>
</feature>
<protein>
    <recommendedName>
        <fullName evidence="2 7">Beta-lactamase</fullName>
        <ecNumber evidence="2 7">3.5.2.6</ecNumber>
    </recommendedName>
</protein>
<dbReference type="OrthoDB" id="9762883at2"/>
<gene>
    <name evidence="10" type="ORF">ME5_00934</name>
</gene>
<comment type="similarity">
    <text evidence="1 7">Belongs to the class-D beta-lactamase family.</text>
</comment>
<evidence type="ECO:0000313" key="11">
    <source>
        <dbReference type="Proteomes" id="UP000008952"/>
    </source>
</evidence>
<dbReference type="EC" id="3.5.2.6" evidence="2 7"/>
<feature type="modified residue" description="N6-carboxylysine" evidence="6">
    <location>
        <position position="53"/>
    </location>
</feature>
<evidence type="ECO:0000256" key="5">
    <source>
        <dbReference type="ARBA" id="ARBA00023251"/>
    </source>
</evidence>
<dbReference type="PATRIC" id="fig|1094558.3.peg.1021"/>
<dbReference type="RefSeq" id="WP_008038913.1">
    <property type="nucleotide sequence ID" value="NZ_JH725147.1"/>
</dbReference>
<evidence type="ECO:0000313" key="10">
    <source>
        <dbReference type="EMBL" id="EJF90533.1"/>
    </source>
</evidence>
<dbReference type="InterPro" id="IPR001460">
    <property type="entry name" value="PCN-bd_Tpept"/>
</dbReference>
<dbReference type="GO" id="GO:0046677">
    <property type="term" value="P:response to antibiotic"/>
    <property type="evidence" value="ECO:0007669"/>
    <property type="project" value="UniProtKB-UniRule"/>
</dbReference>
<keyword evidence="4 7" id="KW-0378">Hydrolase</keyword>
<keyword evidence="3 8" id="KW-0732">Signal</keyword>
<dbReference type="AlphaFoldDB" id="J0ZPL9"/>
<dbReference type="EMBL" id="AIMB01000007">
    <property type="protein sequence ID" value="EJF90533.1"/>
    <property type="molecule type" value="Genomic_DNA"/>
</dbReference>
<dbReference type="InterPro" id="IPR002137">
    <property type="entry name" value="Beta-lactam_class-D_AS"/>
</dbReference>
<evidence type="ECO:0000259" key="9">
    <source>
        <dbReference type="Pfam" id="PF00905"/>
    </source>
</evidence>
<keyword evidence="5 7" id="KW-0046">Antibiotic resistance</keyword>
<keyword evidence="11" id="KW-1185">Reference proteome</keyword>
<dbReference type="GO" id="GO:0008800">
    <property type="term" value="F:beta-lactamase activity"/>
    <property type="evidence" value="ECO:0007669"/>
    <property type="project" value="UniProtKB-UniRule"/>
</dbReference>
<evidence type="ECO:0000256" key="7">
    <source>
        <dbReference type="RuleBase" id="RU361140"/>
    </source>
</evidence>
<dbReference type="SUPFAM" id="SSF56601">
    <property type="entry name" value="beta-lactamase/transpeptidase-like"/>
    <property type="match status" value="1"/>
</dbReference>
<comment type="catalytic activity">
    <reaction evidence="7">
        <text>a beta-lactam + H2O = a substituted beta-amino acid</text>
        <dbReference type="Rhea" id="RHEA:20401"/>
        <dbReference type="ChEBI" id="CHEBI:15377"/>
        <dbReference type="ChEBI" id="CHEBI:35627"/>
        <dbReference type="ChEBI" id="CHEBI:140347"/>
        <dbReference type="EC" id="3.5.2.6"/>
    </reaction>
</comment>
<evidence type="ECO:0000256" key="6">
    <source>
        <dbReference type="PIRSR" id="PIRSR602137-50"/>
    </source>
</evidence>
<dbReference type="HOGENOM" id="CLU_035412_2_0_5"/>
<evidence type="ECO:0000256" key="3">
    <source>
        <dbReference type="ARBA" id="ARBA00022729"/>
    </source>
</evidence>
<reference evidence="10 11" key="1">
    <citation type="submission" date="2012-03" db="EMBL/GenBank/DDBJ databases">
        <title>The Genome Sequence of Bartonella tamiae Th239.</title>
        <authorList>
            <consortium name="The Broad Institute Genome Sequencing Platform"/>
            <consortium name="The Broad Institute Genome Sequencing Center for Infectious Disease"/>
            <person name="Feldgarden M."/>
            <person name="Kirby J."/>
            <person name="Kosoy M."/>
            <person name="Birtles R."/>
            <person name="Probert W.S."/>
            <person name="Chiaraviglio L."/>
            <person name="Young S.K."/>
            <person name="Zeng Q."/>
            <person name="Gargeya S."/>
            <person name="Fitzgerald M."/>
            <person name="Haas B."/>
            <person name="Abouelleil A."/>
            <person name="Alvarado L."/>
            <person name="Arachchi H.M."/>
            <person name="Berlin A."/>
            <person name="Chapman S.B."/>
            <person name="Gearin G."/>
            <person name="Goldberg J."/>
            <person name="Griggs A."/>
            <person name="Gujja S."/>
            <person name="Hansen M."/>
            <person name="Heiman D."/>
            <person name="Howarth C."/>
            <person name="Larimer J."/>
            <person name="Lui A."/>
            <person name="MacDonald P.J.P."/>
            <person name="McCowen C."/>
            <person name="Montmayeur A."/>
            <person name="Murphy C."/>
            <person name="Neiman D."/>
            <person name="Pearson M."/>
            <person name="Priest M."/>
            <person name="Roberts A."/>
            <person name="Saif S."/>
            <person name="Shea T."/>
            <person name="Sisk P."/>
            <person name="Stolte C."/>
            <person name="Sykes S."/>
            <person name="Wortman J."/>
            <person name="Nusbaum C."/>
            <person name="Birren B."/>
        </authorList>
    </citation>
    <scope>NUCLEOTIDE SEQUENCE [LARGE SCALE GENOMIC DNA]</scope>
    <source>
        <strain evidence="10 11">Th239</strain>
    </source>
</reference>
<accession>J0ZPL9</accession>
<evidence type="ECO:0000256" key="2">
    <source>
        <dbReference type="ARBA" id="ARBA00012865"/>
    </source>
</evidence>
<evidence type="ECO:0000256" key="4">
    <source>
        <dbReference type="ARBA" id="ARBA00022801"/>
    </source>
</evidence>
<dbReference type="eggNOG" id="COG2602">
    <property type="taxonomic scope" value="Bacteria"/>
</dbReference>
<proteinExistence type="inferred from homology"/>
<comment type="caution">
    <text evidence="10">The sequence shown here is derived from an EMBL/GenBank/DDBJ whole genome shotgun (WGS) entry which is preliminary data.</text>
</comment>
<dbReference type="GO" id="GO:0008658">
    <property type="term" value="F:penicillin binding"/>
    <property type="evidence" value="ECO:0007669"/>
    <property type="project" value="InterPro"/>
</dbReference>
<dbReference type="GO" id="GO:0017001">
    <property type="term" value="P:antibiotic catabolic process"/>
    <property type="evidence" value="ECO:0007669"/>
    <property type="project" value="InterPro"/>
</dbReference>
<evidence type="ECO:0000256" key="1">
    <source>
        <dbReference type="ARBA" id="ARBA00007898"/>
    </source>
</evidence>
<name>J0ZPL9_9HYPH</name>
<feature type="domain" description="Penicillin-binding protein transpeptidase" evidence="9">
    <location>
        <begin position="37"/>
        <end position="242"/>
    </location>
</feature>
<dbReference type="Gene3D" id="3.40.710.10">
    <property type="entry name" value="DD-peptidase/beta-lactamase superfamily"/>
    <property type="match status" value="1"/>
</dbReference>
<evidence type="ECO:0000256" key="8">
    <source>
        <dbReference type="SAM" id="SignalP"/>
    </source>
</evidence>
<feature type="active site" description="Acyl-ester intermediate" evidence="6">
    <location>
        <position position="50"/>
    </location>
</feature>
<dbReference type="InterPro" id="IPR012338">
    <property type="entry name" value="Beta-lactam/transpept-like"/>
</dbReference>
<feature type="chain" id="PRO_5003741541" description="Beta-lactamase" evidence="8">
    <location>
        <begin position="23"/>
        <end position="271"/>
    </location>
</feature>
<sequence>MKHIFYICPFLCCLFYSSSSLADCILLKNINAVAPFFQSGDCNERAPAASTFKIPLAIIGYEAGILKDENTPKWPYDVSYNASLNIWKKAQTPKSWIRHSVVWYSQHLTEKIGKQTLQDQLERFDYGNKDISDKNGENGLQRAWLNGTLSLSPQEQLRFLSNVASGHYSQTSNEQKFLKNIFRIDQSFHGWTVYAKTGATGFRKQTTDNVPHRIAWFVGWMENEKDVIVFVNFGKQMDVHRDLTGAILKKRFFKNLPYYMSKFPGTSQNNK</sequence>
<organism evidence="10 11">
    <name type="scientific">Bartonella tamiae Th239</name>
    <dbReference type="NCBI Taxonomy" id="1094558"/>
    <lineage>
        <taxon>Bacteria</taxon>
        <taxon>Pseudomonadati</taxon>
        <taxon>Pseudomonadota</taxon>
        <taxon>Alphaproteobacteria</taxon>
        <taxon>Hyphomicrobiales</taxon>
        <taxon>Bartonellaceae</taxon>
        <taxon>Bartonella</taxon>
    </lineage>
</organism>
<dbReference type="PROSITE" id="PS00337">
    <property type="entry name" value="BETA_LACTAMASE_D"/>
    <property type="match status" value="1"/>
</dbReference>
<dbReference type="Proteomes" id="UP000008952">
    <property type="component" value="Unassembled WGS sequence"/>
</dbReference>